<comment type="subcellular location">
    <subcellularLocation>
        <location evidence="6">Cell membrane</location>
        <topology evidence="6">Multi-pass membrane protein</topology>
    </subcellularLocation>
    <subcellularLocation>
        <location evidence="1">Membrane</location>
        <topology evidence="1">Multi-pass membrane protein</topology>
    </subcellularLocation>
</comment>
<comment type="similarity">
    <text evidence="6">Belongs to the binding-protein-dependent transport system permease family.</text>
</comment>
<dbReference type="InterPro" id="IPR035906">
    <property type="entry name" value="MetI-like_sf"/>
</dbReference>
<keyword evidence="5 6" id="KW-0472">Membrane</keyword>
<dbReference type="PROSITE" id="PS50928">
    <property type="entry name" value="ABC_TM1"/>
    <property type="match status" value="1"/>
</dbReference>
<dbReference type="PANTHER" id="PTHR30177">
    <property type="entry name" value="GLYCINE BETAINE/L-PROLINE TRANSPORT SYSTEM PERMEASE PROTEIN PROW"/>
    <property type="match status" value="1"/>
</dbReference>
<dbReference type="PANTHER" id="PTHR30177:SF4">
    <property type="entry name" value="OSMOPROTECTANT IMPORT PERMEASE PROTEIN OSMW"/>
    <property type="match status" value="1"/>
</dbReference>
<keyword evidence="2 6" id="KW-0813">Transport</keyword>
<evidence type="ECO:0000256" key="1">
    <source>
        <dbReference type="ARBA" id="ARBA00004141"/>
    </source>
</evidence>
<feature type="domain" description="ABC transmembrane type-1" evidence="7">
    <location>
        <begin position="20"/>
        <end position="203"/>
    </location>
</feature>
<evidence type="ECO:0000256" key="5">
    <source>
        <dbReference type="ARBA" id="ARBA00023136"/>
    </source>
</evidence>
<dbReference type="CDD" id="cd06261">
    <property type="entry name" value="TM_PBP2"/>
    <property type="match status" value="1"/>
</dbReference>
<feature type="transmembrane region" description="Helical" evidence="6">
    <location>
        <begin position="134"/>
        <end position="161"/>
    </location>
</feature>
<dbReference type="Gene3D" id="1.10.3720.10">
    <property type="entry name" value="MetI-like"/>
    <property type="match status" value="1"/>
</dbReference>
<evidence type="ECO:0000256" key="4">
    <source>
        <dbReference type="ARBA" id="ARBA00022989"/>
    </source>
</evidence>
<evidence type="ECO:0000259" key="7">
    <source>
        <dbReference type="PROSITE" id="PS50928"/>
    </source>
</evidence>
<feature type="transmembrane region" description="Helical" evidence="6">
    <location>
        <begin position="20"/>
        <end position="43"/>
    </location>
</feature>
<keyword evidence="9" id="KW-1185">Reference proteome</keyword>
<dbReference type="EMBL" id="CP027059">
    <property type="protein sequence ID" value="UQZ82833.1"/>
    <property type="molecule type" value="Genomic_DNA"/>
</dbReference>
<evidence type="ECO:0000313" key="8">
    <source>
        <dbReference type="EMBL" id="UQZ82833.1"/>
    </source>
</evidence>
<reference evidence="8" key="1">
    <citation type="submission" date="2018-02" db="EMBL/GenBank/DDBJ databases">
        <authorList>
            <person name="Kim S.-K."/>
            <person name="Jung H.-I."/>
            <person name="Lee S.-W."/>
        </authorList>
    </citation>
    <scope>NUCLEOTIDE SEQUENCE</scope>
    <source>
        <strain evidence="8">SK3146</strain>
    </source>
</reference>
<dbReference type="Proteomes" id="UP001057134">
    <property type="component" value="Chromosome"/>
</dbReference>
<evidence type="ECO:0000256" key="3">
    <source>
        <dbReference type="ARBA" id="ARBA00022692"/>
    </source>
</evidence>
<protein>
    <submittedName>
        <fullName evidence="8">Glycine betaine/carnitine/choline transport system permease protein OpuCD</fullName>
    </submittedName>
</protein>
<evidence type="ECO:0000256" key="2">
    <source>
        <dbReference type="ARBA" id="ARBA00022448"/>
    </source>
</evidence>
<dbReference type="InterPro" id="IPR000515">
    <property type="entry name" value="MetI-like"/>
</dbReference>
<gene>
    <name evidence="8" type="primary">opuCD</name>
    <name evidence="8" type="ORF">SK3146_01993</name>
</gene>
<dbReference type="InterPro" id="IPR051204">
    <property type="entry name" value="ABC_transp_perm/SBD"/>
</dbReference>
<feature type="transmembrane region" description="Helical" evidence="6">
    <location>
        <begin position="181"/>
        <end position="200"/>
    </location>
</feature>
<dbReference type="RefSeq" id="WP_434006868.1">
    <property type="nucleotide sequence ID" value="NZ_CP027059.1"/>
</dbReference>
<dbReference type="SUPFAM" id="SSF161098">
    <property type="entry name" value="MetI-like"/>
    <property type="match status" value="1"/>
</dbReference>
<evidence type="ECO:0000256" key="6">
    <source>
        <dbReference type="RuleBase" id="RU363032"/>
    </source>
</evidence>
<organism evidence="8 9">
    <name type="scientific">Paenibacillus konkukensis</name>
    <dbReference type="NCBI Taxonomy" id="2020716"/>
    <lineage>
        <taxon>Bacteria</taxon>
        <taxon>Bacillati</taxon>
        <taxon>Bacillota</taxon>
        <taxon>Bacilli</taxon>
        <taxon>Bacillales</taxon>
        <taxon>Paenibacillaceae</taxon>
        <taxon>Paenibacillus</taxon>
    </lineage>
</organism>
<accession>A0ABY4RL51</accession>
<keyword evidence="3 6" id="KW-0812">Transmembrane</keyword>
<proteinExistence type="inferred from homology"/>
<dbReference type="Pfam" id="PF00528">
    <property type="entry name" value="BPD_transp_1"/>
    <property type="match status" value="1"/>
</dbReference>
<feature type="transmembrane region" description="Helical" evidence="6">
    <location>
        <begin position="55"/>
        <end position="74"/>
    </location>
</feature>
<reference evidence="8" key="2">
    <citation type="journal article" date="2021" name="J Anim Sci Technol">
        <title>Complete genome sequence of Paenibacillus konkukensis sp. nov. SK3146 as a potential probiotic strain.</title>
        <authorList>
            <person name="Jung H.I."/>
            <person name="Park S."/>
            <person name="Niu K.M."/>
            <person name="Lee S.W."/>
            <person name="Kothari D."/>
            <person name="Yi K.J."/>
            <person name="Kim S.K."/>
        </authorList>
    </citation>
    <scope>NUCLEOTIDE SEQUENCE</scope>
    <source>
        <strain evidence="8">SK3146</strain>
    </source>
</reference>
<evidence type="ECO:0000313" key="9">
    <source>
        <dbReference type="Proteomes" id="UP001057134"/>
    </source>
</evidence>
<name>A0ABY4RL51_9BACL</name>
<keyword evidence="4 6" id="KW-1133">Transmembrane helix</keyword>
<feature type="transmembrane region" description="Helical" evidence="6">
    <location>
        <begin position="80"/>
        <end position="98"/>
    </location>
</feature>
<sequence length="224" mass="23807">MIMRLFAYFGDHAGDLAAQLLDHIFMVVCGIALALVVGIPLGIASARKERLARPVLALANVIQVFPSLALLAMLMLVFGLGFNTVVIGLFLYSLLPIIRNTYVGLKQVDRSVVEAGRGVGMSPFQLLWKVQLPLALPVVMAGLRVAAVIAVGVATLAPLIGGEGLGREIYSGLTLRNDVRVYAGAIPAALLALLADYALGRLQEKLKTRRNRAADASKPVQPTA</sequence>